<organism evidence="1 2">
    <name type="scientific">Methanoculleus thermophilus</name>
    <dbReference type="NCBI Taxonomy" id="2200"/>
    <lineage>
        <taxon>Archaea</taxon>
        <taxon>Methanobacteriati</taxon>
        <taxon>Methanobacteriota</taxon>
        <taxon>Stenosarchaea group</taxon>
        <taxon>Methanomicrobia</taxon>
        <taxon>Methanomicrobiales</taxon>
        <taxon>Methanomicrobiaceae</taxon>
        <taxon>Methanoculleus</taxon>
    </lineage>
</organism>
<dbReference type="STRING" id="2200.GCA_001571405_00973"/>
<reference evidence="1 2" key="1">
    <citation type="submission" date="2016-10" db="EMBL/GenBank/DDBJ databases">
        <authorList>
            <person name="Varghese N."/>
            <person name="Submissions S."/>
        </authorList>
    </citation>
    <scope>NUCLEOTIDE SEQUENCE [LARGE SCALE GENOMIC DNA]</scope>
    <source>
        <strain evidence="1 2">DSM 2373</strain>
    </source>
</reference>
<evidence type="ECO:0000313" key="1">
    <source>
        <dbReference type="EMBL" id="SDJ84992.1"/>
    </source>
</evidence>
<dbReference type="EMBL" id="FNFT01000001">
    <property type="protein sequence ID" value="SDJ84992.1"/>
    <property type="molecule type" value="Genomic_DNA"/>
</dbReference>
<keyword evidence="2" id="KW-1185">Reference proteome</keyword>
<name>A0A1G8X305_9EURY</name>
<proteinExistence type="predicted"/>
<evidence type="ECO:0000313" key="2">
    <source>
        <dbReference type="Proteomes" id="UP000326500"/>
    </source>
</evidence>
<accession>A0A1G8X305</accession>
<gene>
    <name evidence="1" type="ORF">SAMN04488571_101228</name>
</gene>
<protein>
    <submittedName>
        <fullName evidence="1">Uncharacterized protein</fullName>
    </submittedName>
</protein>
<dbReference type="OrthoDB" id="384531at2157"/>
<sequence length="152" mass="16718">MKTKSLSGISALIVALLVVGAIFVPAVSATTSENAQDGTADTTTLNQVDRRGDDFLDCYGWLTKETNWIRYGGWAWCSYPAERLNIKVSLRDRATDQDLGYTAYSGANLDYIEAQDNLEVQPPAGSYYTHTRAWSAGPSHDVLHNSPTITWP</sequence>
<dbReference type="AlphaFoldDB" id="A0A1G8X305"/>
<dbReference type="Proteomes" id="UP000326500">
    <property type="component" value="Unassembled WGS sequence"/>
</dbReference>
<dbReference type="RefSeq" id="WP_066956242.1">
    <property type="nucleotide sequence ID" value="NZ_BCNX01000006.1"/>
</dbReference>